<dbReference type="InterPro" id="IPR007807">
    <property type="entry name" value="TcmA/NAT10_helicase"/>
</dbReference>
<feature type="domain" description="N-acetyltransferase" evidence="10">
    <location>
        <begin position="384"/>
        <end position="567"/>
    </location>
</feature>
<dbReference type="RefSeq" id="WP_184463785.1">
    <property type="nucleotide sequence ID" value="NZ_JACHHW010000007.1"/>
</dbReference>
<dbReference type="PANTHER" id="PTHR10925:SF5">
    <property type="entry name" value="RNA CYTIDINE ACETYLTRANSFERASE"/>
    <property type="match status" value="1"/>
</dbReference>
<feature type="binding site" evidence="9">
    <location>
        <begin position="492"/>
        <end position="494"/>
    </location>
    <ligand>
        <name>acetyl-CoA</name>
        <dbReference type="ChEBI" id="CHEBI:57288"/>
    </ligand>
</feature>
<dbReference type="EMBL" id="JACHHW010000007">
    <property type="protein sequence ID" value="MBB5188423.1"/>
    <property type="molecule type" value="Genomic_DNA"/>
</dbReference>
<comment type="caution">
    <text evidence="9">Lacks conserved residue(s) required for the propagation of feature annotation.</text>
</comment>
<keyword evidence="5 9" id="KW-0547">Nucleotide-binding</keyword>
<dbReference type="InterPro" id="IPR016181">
    <property type="entry name" value="Acyl_CoA_acyltransferase"/>
</dbReference>
<comment type="caution">
    <text evidence="11">The sequence shown here is derived from an EMBL/GenBank/DDBJ whole genome shotgun (WGS) entry which is preliminary data.</text>
</comment>
<dbReference type="GO" id="GO:0005737">
    <property type="term" value="C:cytoplasm"/>
    <property type="evidence" value="ECO:0007669"/>
    <property type="project" value="UniProtKB-SubCell"/>
</dbReference>
<keyword evidence="1 9" id="KW-0963">Cytoplasm</keyword>
<name>A0A840R7H8_9GAMM</name>
<gene>
    <name evidence="9" type="primary">tmcA</name>
    <name evidence="11" type="ORF">HNQ57_002705</name>
</gene>
<dbReference type="InterPro" id="IPR032672">
    <property type="entry name" value="TmcA/NAT10/Kre33"/>
</dbReference>
<evidence type="ECO:0000256" key="5">
    <source>
        <dbReference type="ARBA" id="ARBA00022741"/>
    </source>
</evidence>
<keyword evidence="6 9" id="KW-0067">ATP-binding</keyword>
<dbReference type="GO" id="GO:0005524">
    <property type="term" value="F:ATP binding"/>
    <property type="evidence" value="ECO:0007669"/>
    <property type="project" value="UniProtKB-UniRule"/>
</dbReference>
<dbReference type="SUPFAM" id="SSF55729">
    <property type="entry name" value="Acyl-CoA N-acyltransferases (Nat)"/>
    <property type="match status" value="1"/>
</dbReference>
<comment type="function">
    <text evidence="9">Catalyzes the formation of N(4)-acetylcytidine (ac(4)C) at the wobble position of tRNA(Met), by using acetyl-CoA as an acetyl donor and ATP (or GTP).</text>
</comment>
<dbReference type="AlphaFoldDB" id="A0A840R7H8"/>
<dbReference type="GO" id="GO:1990883">
    <property type="term" value="F:18S rRNA cytidine N-acetyltransferase activity"/>
    <property type="evidence" value="ECO:0007669"/>
    <property type="project" value="TreeGrafter"/>
</dbReference>
<dbReference type="Gene3D" id="3.40.50.300">
    <property type="entry name" value="P-loop containing nucleotide triphosphate hydrolases"/>
    <property type="match status" value="1"/>
</dbReference>
<reference evidence="11 12" key="1">
    <citation type="submission" date="2020-08" db="EMBL/GenBank/DDBJ databases">
        <title>Genomic Encyclopedia of Type Strains, Phase IV (KMG-IV): sequencing the most valuable type-strain genomes for metagenomic binning, comparative biology and taxonomic classification.</title>
        <authorList>
            <person name="Goeker M."/>
        </authorList>
    </citation>
    <scope>NUCLEOTIDE SEQUENCE [LARGE SCALE GENOMIC DNA]</scope>
    <source>
        <strain evidence="11 12">DSM 25701</strain>
    </source>
</reference>
<evidence type="ECO:0000256" key="1">
    <source>
        <dbReference type="ARBA" id="ARBA00022490"/>
    </source>
</evidence>
<evidence type="ECO:0000256" key="8">
    <source>
        <dbReference type="ARBA" id="ARBA00023315"/>
    </source>
</evidence>
<organism evidence="11 12">
    <name type="scientific">Zhongshania antarctica</name>
    <dbReference type="NCBI Taxonomy" id="641702"/>
    <lineage>
        <taxon>Bacteria</taxon>
        <taxon>Pseudomonadati</taxon>
        <taxon>Pseudomonadota</taxon>
        <taxon>Gammaproteobacteria</taxon>
        <taxon>Cellvibrionales</taxon>
        <taxon>Spongiibacteraceae</taxon>
        <taxon>Zhongshania</taxon>
    </lineage>
</organism>
<dbReference type="HAMAP" id="MF_01886">
    <property type="entry name" value="tRNA_acetyltr_TmcA"/>
    <property type="match status" value="1"/>
</dbReference>
<dbReference type="InterPro" id="IPR024914">
    <property type="entry name" value="tRNA_acetyltr_TmcA"/>
</dbReference>
<dbReference type="InterPro" id="IPR000182">
    <property type="entry name" value="GNAT_dom"/>
</dbReference>
<keyword evidence="7 9" id="KW-0694">RNA-binding</keyword>
<keyword evidence="12" id="KW-1185">Reference proteome</keyword>
<keyword evidence="4 9" id="KW-0819">tRNA processing</keyword>
<dbReference type="Gene3D" id="3.40.50.11040">
    <property type="match status" value="1"/>
</dbReference>
<dbReference type="Gene3D" id="3.40.630.30">
    <property type="match status" value="1"/>
</dbReference>
<evidence type="ECO:0000256" key="7">
    <source>
        <dbReference type="ARBA" id="ARBA00022884"/>
    </source>
</evidence>
<evidence type="ECO:0000259" key="10">
    <source>
        <dbReference type="PROSITE" id="PS51186"/>
    </source>
</evidence>
<dbReference type="Pfam" id="PF13718">
    <property type="entry name" value="GNAT_acetyltr_2"/>
    <property type="match status" value="1"/>
</dbReference>
<dbReference type="GO" id="GO:0051392">
    <property type="term" value="F:tRNA cytidine N4-acetyltransferase activity"/>
    <property type="evidence" value="ECO:0007669"/>
    <property type="project" value="UniProtKB-UniRule"/>
</dbReference>
<evidence type="ECO:0000313" key="11">
    <source>
        <dbReference type="EMBL" id="MBB5188423.1"/>
    </source>
</evidence>
<evidence type="ECO:0000256" key="9">
    <source>
        <dbReference type="HAMAP-Rule" id="MF_01886"/>
    </source>
</evidence>
<dbReference type="GO" id="GO:0051391">
    <property type="term" value="P:tRNA acetylation"/>
    <property type="evidence" value="ECO:0007669"/>
    <property type="project" value="UniProtKB-UniRule"/>
</dbReference>
<dbReference type="Proteomes" id="UP000536640">
    <property type="component" value="Unassembled WGS sequence"/>
</dbReference>
<comment type="subcellular location">
    <subcellularLocation>
        <location evidence="9">Cytoplasm</location>
    </subcellularLocation>
</comment>
<dbReference type="Pfam" id="PF05127">
    <property type="entry name" value="NAT10_TcmA_helicase"/>
    <property type="match status" value="1"/>
</dbReference>
<evidence type="ECO:0000256" key="3">
    <source>
        <dbReference type="ARBA" id="ARBA00022679"/>
    </source>
</evidence>
<dbReference type="GO" id="GO:0000049">
    <property type="term" value="F:tRNA binding"/>
    <property type="evidence" value="ECO:0007669"/>
    <property type="project" value="UniProtKB-UniRule"/>
</dbReference>
<proteinExistence type="inferred from homology"/>
<keyword evidence="2 9" id="KW-0820">tRNA-binding</keyword>
<keyword evidence="3 9" id="KW-0808">Transferase</keyword>
<dbReference type="PROSITE" id="PS51186">
    <property type="entry name" value="GNAT"/>
    <property type="match status" value="1"/>
</dbReference>
<protein>
    <recommendedName>
        <fullName evidence="9">tRNA(Met) cytidine acetyltransferase TmcA</fullName>
        <ecNumber evidence="9">2.3.1.193</ecNumber>
    </recommendedName>
</protein>
<evidence type="ECO:0000256" key="2">
    <source>
        <dbReference type="ARBA" id="ARBA00022555"/>
    </source>
</evidence>
<dbReference type="InterPro" id="IPR027417">
    <property type="entry name" value="P-loop_NTPase"/>
</dbReference>
<dbReference type="SUPFAM" id="SSF52540">
    <property type="entry name" value="P-loop containing nucleoside triphosphate hydrolases"/>
    <property type="match status" value="1"/>
</dbReference>
<dbReference type="EC" id="2.3.1.193" evidence="9"/>
<evidence type="ECO:0000313" key="12">
    <source>
        <dbReference type="Proteomes" id="UP000536640"/>
    </source>
</evidence>
<feature type="binding site" evidence="9">
    <location>
        <position position="180"/>
    </location>
    <ligand>
        <name>ATP</name>
        <dbReference type="ChEBI" id="CHEBI:30616"/>
    </ligand>
</feature>
<sequence length="699" mass="76269">MNLLFENDSALSLADVYERLRSHALHSGHRYLVFVSGSAAWCETQLLNVPTALDNCLLVAGHELCGLTPCKTENTLGSEYSSLLINAHNHQKLNDWLAAAGCLTAGGVLLLLCPRFSEWPGHFSNQSHFGDSRPSVFMQRLLRLAAGLEGCFFWDQETGCSGNAPNTGDKWQQTLPTPSQTATLAAIKTVVTGRAKRPLVIRSDRGRGKTSVLGLAVAALFASEDNDCRRVLITAPSFAAVKGAFEHLAAVLPAAQWRDDSCFVGPCCFTFLAFDAALKNRDDWDLLLVDEAAALPVAGLRTLLLRYPRIVFSSTVHGYEGSGRGFDIRFKAILDAERPQWRRQNLDEPIRWAADDPLEHALNALFLLNAEPRSSDDNRDELRVRVVDCEALCDDDLLRQIFGLLVQAHYQTTPQDLQYLLDGDAVIIIASRGSSVLGVCQLLPEGDFAEGLAAEVIKGRRRPAGHLAAQRLAHCSAESRYLTGQSWRINRIAVAADWRRQGLGRAMLTTAEHVARSRNITYLSSSFAADPQVINFWLAQGFAPTYFGSRRDSASGLYSLIVVKGLSPQLEADAARLASQLNNDLRFSLASVYAGLSADLLIVLLASTRNPASLVPTSAVVVAKRYCDGELIFEQAAASLAQLCLACDLRAVSDADLAVARLLLGHNWTGIADQFGLTGKAEIELNLKRIFKKLISTLV</sequence>
<dbReference type="InterPro" id="IPR013562">
    <property type="entry name" value="TmcA/NAT10_N"/>
</dbReference>
<dbReference type="GO" id="GO:1904812">
    <property type="term" value="P:rRNA acetylation involved in maturation of SSU-rRNA"/>
    <property type="evidence" value="ECO:0007669"/>
    <property type="project" value="TreeGrafter"/>
</dbReference>
<keyword evidence="8 9" id="KW-0012">Acyltransferase</keyword>
<evidence type="ECO:0000256" key="4">
    <source>
        <dbReference type="ARBA" id="ARBA00022694"/>
    </source>
</evidence>
<dbReference type="CDD" id="cd04301">
    <property type="entry name" value="NAT_SF"/>
    <property type="match status" value="1"/>
</dbReference>
<comment type="similarity">
    <text evidence="9">Belongs to the TmcA family.</text>
</comment>
<feature type="binding site" evidence="9">
    <location>
        <position position="351"/>
    </location>
    <ligand>
        <name>ATP</name>
        <dbReference type="ChEBI" id="CHEBI:30616"/>
    </ligand>
</feature>
<evidence type="ECO:0000256" key="6">
    <source>
        <dbReference type="ARBA" id="ARBA00022840"/>
    </source>
</evidence>
<dbReference type="Pfam" id="PF08351">
    <property type="entry name" value="TmcA_N"/>
    <property type="match status" value="1"/>
</dbReference>
<dbReference type="PANTHER" id="PTHR10925">
    <property type="entry name" value="N-ACETYLTRANSFERASE 10"/>
    <property type="match status" value="1"/>
</dbReference>
<dbReference type="GO" id="GO:0002101">
    <property type="term" value="P:tRNA wobble cytosine modification"/>
    <property type="evidence" value="ECO:0007669"/>
    <property type="project" value="UniProtKB-UniRule"/>
</dbReference>
<comment type="catalytic activity">
    <reaction evidence="9">
        <text>cytidine(34) in elongator tRNA(Met) + acetyl-CoA + ATP + H2O = N(4)-acetylcytidine(34) in elongator tRNA(Met) + ADP + phosphate + CoA + H(+)</text>
        <dbReference type="Rhea" id="RHEA:43788"/>
        <dbReference type="Rhea" id="RHEA-COMP:10693"/>
        <dbReference type="Rhea" id="RHEA-COMP:10694"/>
        <dbReference type="ChEBI" id="CHEBI:15377"/>
        <dbReference type="ChEBI" id="CHEBI:15378"/>
        <dbReference type="ChEBI" id="CHEBI:30616"/>
        <dbReference type="ChEBI" id="CHEBI:43474"/>
        <dbReference type="ChEBI" id="CHEBI:57287"/>
        <dbReference type="ChEBI" id="CHEBI:57288"/>
        <dbReference type="ChEBI" id="CHEBI:74900"/>
        <dbReference type="ChEBI" id="CHEBI:82748"/>
        <dbReference type="ChEBI" id="CHEBI:456216"/>
        <dbReference type="EC" id="2.3.1.193"/>
    </reaction>
</comment>
<accession>A0A840R7H8</accession>